<dbReference type="Proteomes" id="UP000008370">
    <property type="component" value="Unassembled WGS sequence"/>
</dbReference>
<dbReference type="AlphaFoldDB" id="K5VD34"/>
<name>K5VD34_PHACS</name>
<evidence type="ECO:0000256" key="6">
    <source>
        <dbReference type="ARBA" id="ARBA00022859"/>
    </source>
</evidence>
<keyword evidence="4" id="KW-0863">Zinc-finger</keyword>
<sequence>MQRTLGELDTSSTDTSERLVALACKHVFTVETLDGHCRMNDFYMIDEMGRYLSTKEPPSAYQLPPTCPTCRGPITSPRYGRVTKRATLDILEQNVASTMSKSLEALNPSLETISEALDKWKEVAGKISYDVENISDPAERCDSWLKGGSTEALSTQFLDRGAMHSLHGLSTTEAKAWNDIVKDLVVVYRRAHVMSATRGAHHKAYEGAVTTLYRLELEAIANDPTRATEAPEPAALKAVRTKIGQPPPKADVRFQIDAMFTLCEIRFMLAEVGVSRVDGLPTTATDESGAKHRKLWTSFVTFLYQSCAVDARKALTMAQNSSASRQTAKCSVYILRAEFEEFRFRMMEDERNLSRGDRRPSIADRTRLGDQVKSKRDDIVHAVQTYQEQYVRSRPVDSVVSMRDERRWFQDNCGCKVDRFIKQLEELESFVRKGGMYEPLSMQEREMIVKTFGFGYTGHFYNCPNGHPYTIGECGGAMETSTCPECGERIGGGDHRLLGSNTAAREFETILRSTGAQQGFY</sequence>
<accession>K5VD34</accession>
<gene>
    <name evidence="8" type="ORF">PHACADRAFT_214531</name>
</gene>
<dbReference type="RefSeq" id="XP_007402407.1">
    <property type="nucleotide sequence ID" value="XM_007402345.1"/>
</dbReference>
<dbReference type="OrthoDB" id="2423195at2759"/>
<evidence type="ECO:0000256" key="2">
    <source>
        <dbReference type="ARBA" id="ARBA00022490"/>
    </source>
</evidence>
<dbReference type="KEGG" id="pco:PHACADRAFT_214531"/>
<evidence type="ECO:0000256" key="4">
    <source>
        <dbReference type="ARBA" id="ARBA00022771"/>
    </source>
</evidence>
<dbReference type="InParanoid" id="K5VD34"/>
<dbReference type="InterPro" id="IPR046439">
    <property type="entry name" value="ZF_RZ_dom"/>
</dbReference>
<keyword evidence="3" id="KW-0479">Metal-binding</keyword>
<comment type="subcellular location">
    <subcellularLocation>
        <location evidence="1">Cytoplasm</location>
    </subcellularLocation>
</comment>
<keyword evidence="5" id="KW-0862">Zinc</keyword>
<evidence type="ECO:0000313" key="9">
    <source>
        <dbReference type="Proteomes" id="UP000008370"/>
    </source>
</evidence>
<dbReference type="EMBL" id="JH930581">
    <property type="protein sequence ID" value="EKM49038.1"/>
    <property type="molecule type" value="Genomic_DNA"/>
</dbReference>
<dbReference type="HOGENOM" id="CLU_429000_0_0_1"/>
<keyword evidence="9" id="KW-1185">Reference proteome</keyword>
<evidence type="ECO:0000256" key="5">
    <source>
        <dbReference type="ARBA" id="ARBA00022833"/>
    </source>
</evidence>
<evidence type="ECO:0000259" key="7">
    <source>
        <dbReference type="PROSITE" id="PS51981"/>
    </source>
</evidence>
<organism evidence="8 9">
    <name type="scientific">Phanerochaete carnosa (strain HHB-10118-sp)</name>
    <name type="common">White-rot fungus</name>
    <name type="synonym">Peniophora carnosa</name>
    <dbReference type="NCBI Taxonomy" id="650164"/>
    <lineage>
        <taxon>Eukaryota</taxon>
        <taxon>Fungi</taxon>
        <taxon>Dikarya</taxon>
        <taxon>Basidiomycota</taxon>
        <taxon>Agaricomycotina</taxon>
        <taxon>Agaricomycetes</taxon>
        <taxon>Polyporales</taxon>
        <taxon>Phanerochaetaceae</taxon>
        <taxon>Phanerochaete</taxon>
    </lineage>
</organism>
<dbReference type="GO" id="GO:0008270">
    <property type="term" value="F:zinc ion binding"/>
    <property type="evidence" value="ECO:0007669"/>
    <property type="project" value="UniProtKB-KW"/>
</dbReference>
<proteinExistence type="predicted"/>
<dbReference type="GO" id="GO:0002376">
    <property type="term" value="P:immune system process"/>
    <property type="evidence" value="ECO:0007669"/>
    <property type="project" value="UniProtKB-KW"/>
</dbReference>
<dbReference type="GO" id="GO:0005737">
    <property type="term" value="C:cytoplasm"/>
    <property type="evidence" value="ECO:0007669"/>
    <property type="project" value="UniProtKB-SubCell"/>
</dbReference>
<dbReference type="PROSITE" id="PS51981">
    <property type="entry name" value="ZF_RZ"/>
    <property type="match status" value="1"/>
</dbReference>
<evidence type="ECO:0000256" key="1">
    <source>
        <dbReference type="ARBA" id="ARBA00004496"/>
    </source>
</evidence>
<keyword evidence="2" id="KW-0963">Cytoplasm</keyword>
<dbReference type="Pfam" id="PF20173">
    <property type="entry name" value="ZnF_RZ-type"/>
    <property type="match status" value="1"/>
</dbReference>
<evidence type="ECO:0000256" key="3">
    <source>
        <dbReference type="ARBA" id="ARBA00022723"/>
    </source>
</evidence>
<keyword evidence="6" id="KW-0391">Immunity</keyword>
<evidence type="ECO:0000313" key="8">
    <source>
        <dbReference type="EMBL" id="EKM49038.1"/>
    </source>
</evidence>
<dbReference type="GeneID" id="18913528"/>
<reference evidence="8 9" key="1">
    <citation type="journal article" date="2012" name="BMC Genomics">
        <title>Comparative genomics of the white-rot fungi, Phanerochaete carnosa and P. chrysosporium, to elucidate the genetic basis of the distinct wood types they colonize.</title>
        <authorList>
            <person name="Suzuki H."/>
            <person name="MacDonald J."/>
            <person name="Syed K."/>
            <person name="Salamov A."/>
            <person name="Hori C."/>
            <person name="Aerts A."/>
            <person name="Henrissat B."/>
            <person name="Wiebenga A."/>
            <person name="vanKuyk P.A."/>
            <person name="Barry K."/>
            <person name="Lindquist E."/>
            <person name="LaButti K."/>
            <person name="Lapidus A."/>
            <person name="Lucas S."/>
            <person name="Coutinho P."/>
            <person name="Gong Y."/>
            <person name="Samejima M."/>
            <person name="Mahadevan R."/>
            <person name="Abou-Zaid M."/>
            <person name="de Vries R.P."/>
            <person name="Igarashi K."/>
            <person name="Yadav J.S."/>
            <person name="Grigoriev I.V."/>
            <person name="Master E.R."/>
        </authorList>
    </citation>
    <scope>NUCLEOTIDE SEQUENCE [LARGE SCALE GENOMIC DNA]</scope>
    <source>
        <strain evidence="8 9">HHB-10118-sp</strain>
    </source>
</reference>
<feature type="domain" description="RZ-type" evidence="7">
    <location>
        <begin position="440"/>
        <end position="513"/>
    </location>
</feature>
<protein>
    <recommendedName>
        <fullName evidence="7">RZ-type domain-containing protein</fullName>
    </recommendedName>
</protein>
<dbReference type="STRING" id="650164.K5VD34"/>